<evidence type="ECO:0000256" key="2">
    <source>
        <dbReference type="ARBA" id="ARBA00023125"/>
    </source>
</evidence>
<protein>
    <submittedName>
        <fullName evidence="5">AsnC family transcriptional regulator</fullName>
    </submittedName>
</protein>
<evidence type="ECO:0000256" key="1">
    <source>
        <dbReference type="ARBA" id="ARBA00023015"/>
    </source>
</evidence>
<dbReference type="Gene3D" id="3.30.70.920">
    <property type="match status" value="1"/>
</dbReference>
<keyword evidence="3" id="KW-0804">Transcription</keyword>
<dbReference type="GO" id="GO:0043565">
    <property type="term" value="F:sequence-specific DNA binding"/>
    <property type="evidence" value="ECO:0007669"/>
    <property type="project" value="InterPro"/>
</dbReference>
<dbReference type="GO" id="GO:0005829">
    <property type="term" value="C:cytosol"/>
    <property type="evidence" value="ECO:0007669"/>
    <property type="project" value="TreeGrafter"/>
</dbReference>
<keyword evidence="2" id="KW-0238">DNA-binding</keyword>
<dbReference type="InterPro" id="IPR011008">
    <property type="entry name" value="Dimeric_a/b-barrel"/>
</dbReference>
<evidence type="ECO:0000313" key="5">
    <source>
        <dbReference type="EMBL" id="PPC76482.1"/>
    </source>
</evidence>
<dbReference type="EMBL" id="PRLP01000051">
    <property type="protein sequence ID" value="PPC76482.1"/>
    <property type="molecule type" value="Genomic_DNA"/>
</dbReference>
<reference evidence="5 6" key="1">
    <citation type="submission" date="2018-02" db="EMBL/GenBank/DDBJ databases">
        <title>novel marine gammaproteobacteria from coastal saline agro ecosystem.</title>
        <authorList>
            <person name="Krishnan R."/>
            <person name="Ramesh Kumar N."/>
        </authorList>
    </citation>
    <scope>NUCLEOTIDE SEQUENCE [LARGE SCALE GENOMIC DNA]</scope>
    <source>
        <strain evidence="5 6">228</strain>
    </source>
</reference>
<dbReference type="PANTHER" id="PTHR30154:SF34">
    <property type="entry name" value="TRANSCRIPTIONAL REGULATOR AZLB"/>
    <property type="match status" value="1"/>
</dbReference>
<dbReference type="Gene3D" id="1.10.10.10">
    <property type="entry name" value="Winged helix-like DNA-binding domain superfamily/Winged helix DNA-binding domain"/>
    <property type="match status" value="1"/>
</dbReference>
<feature type="domain" description="HTH asnC-type" evidence="4">
    <location>
        <begin position="6"/>
        <end position="67"/>
    </location>
</feature>
<dbReference type="PRINTS" id="PR00033">
    <property type="entry name" value="HTHASNC"/>
</dbReference>
<dbReference type="InterPro" id="IPR000485">
    <property type="entry name" value="AsnC-type_HTH_dom"/>
</dbReference>
<dbReference type="Pfam" id="PF01037">
    <property type="entry name" value="AsnC_trans_reg"/>
    <property type="match status" value="1"/>
</dbReference>
<gene>
    <name evidence="5" type="ORF">C4K68_15190</name>
</gene>
<keyword evidence="1" id="KW-0805">Transcription regulation</keyword>
<dbReference type="Proteomes" id="UP000238196">
    <property type="component" value="Unassembled WGS sequence"/>
</dbReference>
<dbReference type="InterPro" id="IPR036388">
    <property type="entry name" value="WH-like_DNA-bd_sf"/>
</dbReference>
<dbReference type="GO" id="GO:0043200">
    <property type="term" value="P:response to amino acid"/>
    <property type="evidence" value="ECO:0007669"/>
    <property type="project" value="TreeGrafter"/>
</dbReference>
<dbReference type="PANTHER" id="PTHR30154">
    <property type="entry name" value="LEUCINE-RESPONSIVE REGULATORY PROTEIN"/>
    <property type="match status" value="1"/>
</dbReference>
<dbReference type="GO" id="GO:0006355">
    <property type="term" value="P:regulation of DNA-templated transcription"/>
    <property type="evidence" value="ECO:0007669"/>
    <property type="project" value="UniProtKB-ARBA"/>
</dbReference>
<sequence length="164" mass="18480">MSFLPFDQFDRLILAELQQDGRIKNQLLADRVGLSPAACWRRVKALEEQGVIRKYTALLDPQALDQGLCVLVTVTLLRHSADAGREFEEAIVQFPEVLQCYAVTGNSDYLLRIVVPDMATYDRFLNQKLFSMPGISQVHSNFALREVKNETSMPMQRAMSSVSG</sequence>
<dbReference type="PROSITE" id="PS50956">
    <property type="entry name" value="HTH_ASNC_2"/>
    <property type="match status" value="1"/>
</dbReference>
<organism evidence="5 6">
    <name type="scientific">Proteobacteria bacterium 228</name>
    <dbReference type="NCBI Taxonomy" id="2083153"/>
    <lineage>
        <taxon>Bacteria</taxon>
        <taxon>Pseudomonadati</taxon>
        <taxon>Pseudomonadota</taxon>
    </lineage>
</organism>
<comment type="caution">
    <text evidence="5">The sequence shown here is derived from an EMBL/GenBank/DDBJ whole genome shotgun (WGS) entry which is preliminary data.</text>
</comment>
<evidence type="ECO:0000256" key="3">
    <source>
        <dbReference type="ARBA" id="ARBA00023163"/>
    </source>
</evidence>
<dbReference type="InterPro" id="IPR019888">
    <property type="entry name" value="Tscrpt_reg_AsnC-like"/>
</dbReference>
<evidence type="ECO:0000259" key="4">
    <source>
        <dbReference type="PROSITE" id="PS50956"/>
    </source>
</evidence>
<dbReference type="AlphaFoldDB" id="A0A2S5KP20"/>
<dbReference type="CDD" id="cd00090">
    <property type="entry name" value="HTH_ARSR"/>
    <property type="match status" value="1"/>
</dbReference>
<dbReference type="SUPFAM" id="SSF54909">
    <property type="entry name" value="Dimeric alpha+beta barrel"/>
    <property type="match status" value="1"/>
</dbReference>
<dbReference type="OrthoDB" id="166264at2"/>
<dbReference type="InterPro" id="IPR011991">
    <property type="entry name" value="ArsR-like_HTH"/>
</dbReference>
<proteinExistence type="predicted"/>
<accession>A0A2S5KP20</accession>
<dbReference type="Pfam" id="PF13412">
    <property type="entry name" value="HTH_24"/>
    <property type="match status" value="1"/>
</dbReference>
<dbReference type="InterPro" id="IPR019887">
    <property type="entry name" value="Tscrpt_reg_AsnC/Lrp_C"/>
</dbReference>
<dbReference type="SUPFAM" id="SSF46785">
    <property type="entry name" value="Winged helix' DNA-binding domain"/>
    <property type="match status" value="1"/>
</dbReference>
<dbReference type="SMART" id="SM00344">
    <property type="entry name" value="HTH_ASNC"/>
    <property type="match status" value="1"/>
</dbReference>
<evidence type="ECO:0000313" key="6">
    <source>
        <dbReference type="Proteomes" id="UP000238196"/>
    </source>
</evidence>
<dbReference type="InterPro" id="IPR036390">
    <property type="entry name" value="WH_DNA-bd_sf"/>
</dbReference>
<name>A0A2S5KP20_9PROT</name>